<evidence type="ECO:0000313" key="1">
    <source>
        <dbReference type="EMBL" id="KAI0059805.1"/>
    </source>
</evidence>
<evidence type="ECO:0000313" key="2">
    <source>
        <dbReference type="Proteomes" id="UP000814140"/>
    </source>
</evidence>
<comment type="caution">
    <text evidence="1">The sequence shown here is derived from an EMBL/GenBank/DDBJ whole genome shotgun (WGS) entry which is preliminary data.</text>
</comment>
<dbReference type="EMBL" id="MU277223">
    <property type="protein sequence ID" value="KAI0059805.1"/>
    <property type="molecule type" value="Genomic_DNA"/>
</dbReference>
<protein>
    <submittedName>
        <fullName evidence="1">Uncharacterized protein</fullName>
    </submittedName>
</protein>
<accession>A0ACB8SV24</accession>
<name>A0ACB8SV24_9AGAM</name>
<dbReference type="Proteomes" id="UP000814140">
    <property type="component" value="Unassembled WGS sequence"/>
</dbReference>
<reference evidence="1" key="2">
    <citation type="journal article" date="2022" name="New Phytol.">
        <title>Evolutionary transition to the ectomycorrhizal habit in the genomes of a hyperdiverse lineage of mushroom-forming fungi.</title>
        <authorList>
            <person name="Looney B."/>
            <person name="Miyauchi S."/>
            <person name="Morin E."/>
            <person name="Drula E."/>
            <person name="Courty P.E."/>
            <person name="Kohler A."/>
            <person name="Kuo A."/>
            <person name="LaButti K."/>
            <person name="Pangilinan J."/>
            <person name="Lipzen A."/>
            <person name="Riley R."/>
            <person name="Andreopoulos W."/>
            <person name="He G."/>
            <person name="Johnson J."/>
            <person name="Nolan M."/>
            <person name="Tritt A."/>
            <person name="Barry K.W."/>
            <person name="Grigoriev I.V."/>
            <person name="Nagy L.G."/>
            <person name="Hibbett D."/>
            <person name="Henrissat B."/>
            <person name="Matheny P.B."/>
            <person name="Labbe J."/>
            <person name="Martin F.M."/>
        </authorList>
    </citation>
    <scope>NUCLEOTIDE SEQUENCE</scope>
    <source>
        <strain evidence="1">HHB10654</strain>
    </source>
</reference>
<keyword evidence="2" id="KW-1185">Reference proteome</keyword>
<organism evidence="1 2">
    <name type="scientific">Artomyces pyxidatus</name>
    <dbReference type="NCBI Taxonomy" id="48021"/>
    <lineage>
        <taxon>Eukaryota</taxon>
        <taxon>Fungi</taxon>
        <taxon>Dikarya</taxon>
        <taxon>Basidiomycota</taxon>
        <taxon>Agaricomycotina</taxon>
        <taxon>Agaricomycetes</taxon>
        <taxon>Russulales</taxon>
        <taxon>Auriscalpiaceae</taxon>
        <taxon>Artomyces</taxon>
    </lineage>
</organism>
<gene>
    <name evidence="1" type="ORF">BV25DRAFT_1918191</name>
</gene>
<proteinExistence type="predicted"/>
<reference evidence="1" key="1">
    <citation type="submission" date="2021-03" db="EMBL/GenBank/DDBJ databases">
        <authorList>
            <consortium name="DOE Joint Genome Institute"/>
            <person name="Ahrendt S."/>
            <person name="Looney B.P."/>
            <person name="Miyauchi S."/>
            <person name="Morin E."/>
            <person name="Drula E."/>
            <person name="Courty P.E."/>
            <person name="Chicoki N."/>
            <person name="Fauchery L."/>
            <person name="Kohler A."/>
            <person name="Kuo A."/>
            <person name="Labutti K."/>
            <person name="Pangilinan J."/>
            <person name="Lipzen A."/>
            <person name="Riley R."/>
            <person name="Andreopoulos W."/>
            <person name="He G."/>
            <person name="Johnson J."/>
            <person name="Barry K.W."/>
            <person name="Grigoriev I.V."/>
            <person name="Nagy L."/>
            <person name="Hibbett D."/>
            <person name="Henrissat B."/>
            <person name="Matheny P.B."/>
            <person name="Labbe J."/>
            <person name="Martin F."/>
        </authorList>
    </citation>
    <scope>NUCLEOTIDE SEQUENCE</scope>
    <source>
        <strain evidence="1">HHB10654</strain>
    </source>
</reference>
<sequence length="280" mass="31563">MGGFHFYKNGMPQYPLSRYDAIVLVFSGQLVPPTDEEIRNWSQSDWLSKTLAVVQTLWFVVQAIARWVEGLPITQLEIMTLAYTSITVAMYVTWWDKPKNVSGPFRVAVKELPELVSVDEWTWYGRIFYVIAGWHDRSITLRQERRVPTFYGGGILGGDANTFGADVIALIAAMVFGAVHCAAWHCVFPSYAEKILWRVSSLAIVALPAAMLIPILLMLVESLPDWDVLDQVLPFMFALFAPVYVAARLLLLALSFTTLRSLPSEAYSALQWTLLVPHFT</sequence>